<dbReference type="InterPro" id="IPR037914">
    <property type="entry name" value="SpoVT-AbrB_sf"/>
</dbReference>
<dbReference type="PROSITE" id="PS51740">
    <property type="entry name" value="SPOVT_ABRB"/>
    <property type="match status" value="1"/>
</dbReference>
<dbReference type="NCBIfam" id="TIGR01439">
    <property type="entry name" value="lp_hng_hel_AbrB"/>
    <property type="match status" value="1"/>
</dbReference>
<evidence type="ECO:0000259" key="2">
    <source>
        <dbReference type="PROSITE" id="PS51740"/>
    </source>
</evidence>
<accession>A0A6J4KKZ7</accession>
<dbReference type="SUPFAM" id="SSF89447">
    <property type="entry name" value="AbrB/MazE/MraZ-like"/>
    <property type="match status" value="1"/>
</dbReference>
<dbReference type="EMBL" id="CADCTW010000062">
    <property type="protein sequence ID" value="CAA9308944.1"/>
    <property type="molecule type" value="Genomic_DNA"/>
</dbReference>
<dbReference type="AlphaFoldDB" id="A0A6J4KKZ7"/>
<dbReference type="GO" id="GO:0003677">
    <property type="term" value="F:DNA binding"/>
    <property type="evidence" value="ECO:0007669"/>
    <property type="project" value="UniProtKB-UniRule"/>
</dbReference>
<keyword evidence="1" id="KW-0238">DNA-binding</keyword>
<evidence type="ECO:0000256" key="1">
    <source>
        <dbReference type="PROSITE-ProRule" id="PRU01076"/>
    </source>
</evidence>
<dbReference type="Pfam" id="PF04014">
    <property type="entry name" value="MazE_antitoxin"/>
    <property type="match status" value="1"/>
</dbReference>
<dbReference type="SMART" id="SM00966">
    <property type="entry name" value="SpoVT_AbrB"/>
    <property type="match status" value="1"/>
</dbReference>
<feature type="domain" description="SpoVT-AbrB" evidence="2">
    <location>
        <begin position="1"/>
        <end position="44"/>
    </location>
</feature>
<proteinExistence type="predicted"/>
<dbReference type="InterPro" id="IPR007159">
    <property type="entry name" value="SpoVT-AbrB_dom"/>
</dbReference>
<gene>
    <name evidence="3" type="ORF">AVDCRST_MAG68-1145</name>
</gene>
<protein>
    <recommendedName>
        <fullName evidence="2">SpoVT-AbrB domain-containing protein</fullName>
    </recommendedName>
</protein>
<dbReference type="Gene3D" id="2.10.260.10">
    <property type="match status" value="1"/>
</dbReference>
<evidence type="ECO:0000313" key="3">
    <source>
        <dbReference type="EMBL" id="CAA9308944.1"/>
    </source>
</evidence>
<name>A0A6J4KKZ7_9BACT</name>
<reference evidence="3" key="1">
    <citation type="submission" date="2020-02" db="EMBL/GenBank/DDBJ databases">
        <authorList>
            <person name="Meier V. D."/>
        </authorList>
    </citation>
    <scope>NUCLEOTIDE SEQUENCE</scope>
    <source>
        <strain evidence="3">AVDCRST_MAG68</strain>
    </source>
</reference>
<sequence length="76" mass="8303">MKISTKGQVTIPQNIREELGLLPDTEVEFTVVDGGVLLRKALGRHSRGRSLVEHMRGRAKGGMTTDEIMALTRGEG</sequence>
<organism evidence="3">
    <name type="scientific">uncultured Gemmatimonadota bacterium</name>
    <dbReference type="NCBI Taxonomy" id="203437"/>
    <lineage>
        <taxon>Bacteria</taxon>
        <taxon>Pseudomonadati</taxon>
        <taxon>Gemmatimonadota</taxon>
        <taxon>environmental samples</taxon>
    </lineage>
</organism>